<dbReference type="EMBL" id="CAMXCT010000835">
    <property type="protein sequence ID" value="CAI3983783.1"/>
    <property type="molecule type" value="Genomic_DNA"/>
</dbReference>
<dbReference type="PROSITE" id="PS50853">
    <property type="entry name" value="FN3"/>
    <property type="match status" value="1"/>
</dbReference>
<evidence type="ECO:0000256" key="2">
    <source>
        <dbReference type="ARBA" id="ARBA00001911"/>
    </source>
</evidence>
<keyword evidence="6" id="KW-0413">Isomerase</keyword>
<feature type="domain" description="Fibronectin type-III" evidence="10">
    <location>
        <begin position="884"/>
        <end position="978"/>
    </location>
</feature>
<feature type="region of interest" description="Disordered" evidence="8">
    <location>
        <begin position="93"/>
        <end position="122"/>
    </location>
</feature>
<dbReference type="InterPro" id="IPR016040">
    <property type="entry name" value="NAD(P)-bd_dom"/>
</dbReference>
<dbReference type="EMBL" id="CAMXCT020000835">
    <property type="protein sequence ID" value="CAL1137158.1"/>
    <property type="molecule type" value="Genomic_DNA"/>
</dbReference>
<evidence type="ECO:0000256" key="5">
    <source>
        <dbReference type="ARBA" id="ARBA00023027"/>
    </source>
</evidence>
<dbReference type="Pfam" id="PF00041">
    <property type="entry name" value="fn3"/>
    <property type="match status" value="1"/>
</dbReference>
<dbReference type="Gene3D" id="3.40.50.720">
    <property type="entry name" value="NAD(P)-binding Rossmann-like Domain"/>
    <property type="match status" value="1"/>
</dbReference>
<evidence type="ECO:0000256" key="7">
    <source>
        <dbReference type="SAM" id="Coils"/>
    </source>
</evidence>
<reference evidence="11" key="1">
    <citation type="submission" date="2022-10" db="EMBL/GenBank/DDBJ databases">
        <authorList>
            <person name="Chen Y."/>
            <person name="Dougan E. K."/>
            <person name="Chan C."/>
            <person name="Rhodes N."/>
            <person name="Thang M."/>
        </authorList>
    </citation>
    <scope>NUCLEOTIDE SEQUENCE</scope>
</reference>
<protein>
    <recommendedName>
        <fullName evidence="4">UDP-glucose 4-epimerase</fullName>
        <ecNumber evidence="4">5.1.3.2</ecNumber>
    </recommendedName>
</protein>
<dbReference type="SMART" id="SM00060">
    <property type="entry name" value="FN3"/>
    <property type="match status" value="1"/>
</dbReference>
<comment type="cofactor">
    <cofactor evidence="2">
        <name>NAD(+)</name>
        <dbReference type="ChEBI" id="CHEBI:57540"/>
    </cofactor>
</comment>
<evidence type="ECO:0000256" key="3">
    <source>
        <dbReference type="ARBA" id="ARBA00004947"/>
    </source>
</evidence>
<gene>
    <name evidence="11" type="ORF">C1SCF055_LOCUS11367</name>
</gene>
<feature type="chain" id="PRO_5043270096" description="UDP-glucose 4-epimerase" evidence="9">
    <location>
        <begin position="17"/>
        <end position="1232"/>
    </location>
</feature>
<feature type="signal peptide" evidence="9">
    <location>
        <begin position="1"/>
        <end position="16"/>
    </location>
</feature>
<feature type="compositionally biased region" description="Basic and acidic residues" evidence="8">
    <location>
        <begin position="111"/>
        <end position="120"/>
    </location>
</feature>
<dbReference type="AlphaFoldDB" id="A0A9P1C454"/>
<evidence type="ECO:0000313" key="11">
    <source>
        <dbReference type="EMBL" id="CAI3983783.1"/>
    </source>
</evidence>
<evidence type="ECO:0000256" key="4">
    <source>
        <dbReference type="ARBA" id="ARBA00013189"/>
    </source>
</evidence>
<dbReference type="OrthoDB" id="427991at2759"/>
<dbReference type="Proteomes" id="UP001152797">
    <property type="component" value="Unassembled WGS sequence"/>
</dbReference>
<keyword evidence="7" id="KW-0175">Coiled coil</keyword>
<dbReference type="InterPro" id="IPR036291">
    <property type="entry name" value="NAD(P)-bd_dom_sf"/>
</dbReference>
<dbReference type="InterPro" id="IPR036116">
    <property type="entry name" value="FN3_sf"/>
</dbReference>
<evidence type="ECO:0000256" key="9">
    <source>
        <dbReference type="SAM" id="SignalP"/>
    </source>
</evidence>
<name>A0A9P1C454_9DINO</name>
<proteinExistence type="predicted"/>
<dbReference type="InterPro" id="IPR013783">
    <property type="entry name" value="Ig-like_fold"/>
</dbReference>
<feature type="compositionally biased region" description="Acidic residues" evidence="8">
    <location>
        <begin position="93"/>
        <end position="103"/>
    </location>
</feature>
<evidence type="ECO:0000313" key="12">
    <source>
        <dbReference type="EMBL" id="CAL4771095.1"/>
    </source>
</evidence>
<evidence type="ECO:0000259" key="10">
    <source>
        <dbReference type="PROSITE" id="PS50853"/>
    </source>
</evidence>
<dbReference type="EMBL" id="CAMXCT030000835">
    <property type="protein sequence ID" value="CAL4771095.1"/>
    <property type="molecule type" value="Genomic_DNA"/>
</dbReference>
<reference evidence="12 13" key="2">
    <citation type="submission" date="2024-05" db="EMBL/GenBank/DDBJ databases">
        <authorList>
            <person name="Chen Y."/>
            <person name="Shah S."/>
            <person name="Dougan E. K."/>
            <person name="Thang M."/>
            <person name="Chan C."/>
        </authorList>
    </citation>
    <scope>NUCLEOTIDE SEQUENCE [LARGE SCALE GENOMIC DNA]</scope>
</reference>
<dbReference type="CDD" id="cd00063">
    <property type="entry name" value="FN3"/>
    <property type="match status" value="1"/>
</dbReference>
<evidence type="ECO:0000256" key="6">
    <source>
        <dbReference type="ARBA" id="ARBA00023235"/>
    </source>
</evidence>
<evidence type="ECO:0000256" key="8">
    <source>
        <dbReference type="SAM" id="MobiDB-lite"/>
    </source>
</evidence>
<dbReference type="InterPro" id="IPR003961">
    <property type="entry name" value="FN3_dom"/>
</dbReference>
<dbReference type="EC" id="5.1.3.2" evidence="4"/>
<dbReference type="Pfam" id="PF16363">
    <property type="entry name" value="GDP_Man_Dehyd"/>
    <property type="match status" value="1"/>
</dbReference>
<comment type="catalytic activity">
    <reaction evidence="1">
        <text>UDP-alpha-D-glucose = UDP-alpha-D-galactose</text>
        <dbReference type="Rhea" id="RHEA:22168"/>
        <dbReference type="ChEBI" id="CHEBI:58885"/>
        <dbReference type="ChEBI" id="CHEBI:66914"/>
        <dbReference type="EC" id="5.1.3.2"/>
    </reaction>
</comment>
<dbReference type="Gene3D" id="2.60.40.10">
    <property type="entry name" value="Immunoglobulins"/>
    <property type="match status" value="1"/>
</dbReference>
<comment type="pathway">
    <text evidence="3">Carbohydrate metabolism; galactose metabolism.</text>
</comment>
<feature type="coiled-coil region" evidence="7">
    <location>
        <begin position="165"/>
        <end position="229"/>
    </location>
</feature>
<dbReference type="SUPFAM" id="SSF49265">
    <property type="entry name" value="Fibronectin type III"/>
    <property type="match status" value="1"/>
</dbReference>
<dbReference type="SUPFAM" id="SSF51735">
    <property type="entry name" value="NAD(P)-binding Rossmann-fold domains"/>
    <property type="match status" value="1"/>
</dbReference>
<keyword evidence="9" id="KW-0732">Signal</keyword>
<dbReference type="PANTHER" id="PTHR43725:SF47">
    <property type="entry name" value="UDP-GLUCOSE 4-EPIMERASE"/>
    <property type="match status" value="1"/>
</dbReference>
<feature type="coiled-coil region" evidence="7">
    <location>
        <begin position="392"/>
        <end position="426"/>
    </location>
</feature>
<dbReference type="GO" id="GO:0005829">
    <property type="term" value="C:cytosol"/>
    <property type="evidence" value="ECO:0007669"/>
    <property type="project" value="TreeGrafter"/>
</dbReference>
<accession>A0A9P1C454</accession>
<keyword evidence="5" id="KW-0520">NAD</keyword>
<evidence type="ECO:0000313" key="13">
    <source>
        <dbReference type="Proteomes" id="UP001152797"/>
    </source>
</evidence>
<sequence length="1232" mass="135196">MKSLTCLFAALAVAVATEGPVGKVVNLLEDLKNKIETDAEMDEKDFKEHECWCKKVQESKTEMIEEGKKMVKVKESEIVEGKAKEDTLEKEIEETKEEVEENQESQAKGTKVRDTEHDENTEQIEEGETLMDGIKQVSKVFDKSSLVQLRHSKASRYSPKAQTIQGILQNQLQQTESDVKEVSKEETTATNHFKDWMTDMKEQLNILESKKSDEEKEEVETEVEIAEDTETKVDTEEQVKADAAFLKEAEKSCAARKGEYLNRTELRSIELGGINKGLEILDTKRELLSKTFKGSFLQLSATSATSATLKLQSALEVLKAKAQQTQSVRLALVASEVQNALPEGAFTTVLAEIEKMFEKLKGEAASDTKKKNHCKSEYHSITKKSNNYAFLIQKQTAEIETLENKMSELESEKAAAAAEVAEIDSDMDKAKNLRTKANKAFLKAKADDETGMAVLKETADAISAYYEKHAQTAEASFVEYDPDKLSDKRKQLKNEEKKYTLSKADSQKGAADSVLALIERLVQNLGTEIKDAQADEAKAQTDFEKEQKLLQTSKTKLSKKIASIEGMLATHAGSKEEAELAQTGSKTDLKAQKDYKTSIQEECDFILENFDDRAADRAGEMEGLTRAKELLSGASLVEQKTPVPLEMKDTLARQRKGQPHQVLGLGQVSCSNQVTDKRASMAKHILCTGGAGYIGSHTVVKLTENGYKVSIMDNLLNSSEKVLPRLQELTGKETPFFKTDMCDAEAVDKLFAEQKFDGVIHFAGLKVTSSELLALSVSSSSPGQIDVLWGSAAVSAGASGAAQTSCGVLDAWMLTVTEASSGSPMSVDVEANCNSPVPAIEGQTCQFTLTSNTQWNVEVLEDCNDTQARDPSTASVFVLGQPASTPNIQITDASETSLSLSWSYAGDGDCVFQNWQADWQVYGSGNWIQMENGTGTSLVMTGLQANSVYELRVQQVCTDGQLNSPYAQTSEGLFTLPGTFSVYVGTSSATRVLELSYGPSRCRIVKDCCGDQFSVCFSGTDRKTATLSRMDVAGGWGQQLWLQCQASSVSEFTATFTEVQAPAPLSLELHEATKNTMKAKYRLGYIIDDVATCDCATLSLELSADGSGVWTQFRGQDDSCTVIGTRDCFLIDVMPDTKYWGRMKMSCDNSSADSEYTYSQECPLLAHGETVFCSKPCFTIFCPISLHCCSYWRTSSSPHQGAYGCEPSRRCIAHTHAVVLPEFSMIVPHAPS</sequence>
<comment type="caution">
    <text evidence="11">The sequence shown here is derived from an EMBL/GenBank/DDBJ whole genome shotgun (WGS) entry which is preliminary data.</text>
</comment>
<feature type="coiled-coil region" evidence="7">
    <location>
        <begin position="515"/>
        <end position="542"/>
    </location>
</feature>
<dbReference type="GO" id="GO:0005996">
    <property type="term" value="P:monosaccharide metabolic process"/>
    <property type="evidence" value="ECO:0007669"/>
    <property type="project" value="TreeGrafter"/>
</dbReference>
<keyword evidence="13" id="KW-1185">Reference proteome</keyword>
<evidence type="ECO:0000256" key="1">
    <source>
        <dbReference type="ARBA" id="ARBA00000083"/>
    </source>
</evidence>
<organism evidence="11">
    <name type="scientific">Cladocopium goreaui</name>
    <dbReference type="NCBI Taxonomy" id="2562237"/>
    <lineage>
        <taxon>Eukaryota</taxon>
        <taxon>Sar</taxon>
        <taxon>Alveolata</taxon>
        <taxon>Dinophyceae</taxon>
        <taxon>Suessiales</taxon>
        <taxon>Symbiodiniaceae</taxon>
        <taxon>Cladocopium</taxon>
    </lineage>
</organism>
<dbReference type="GO" id="GO:0003978">
    <property type="term" value="F:UDP-glucose 4-epimerase activity"/>
    <property type="evidence" value="ECO:0007669"/>
    <property type="project" value="UniProtKB-EC"/>
</dbReference>
<dbReference type="PANTHER" id="PTHR43725">
    <property type="entry name" value="UDP-GLUCOSE 4-EPIMERASE"/>
    <property type="match status" value="1"/>
</dbReference>